<evidence type="ECO:0000313" key="3">
    <source>
        <dbReference type="EMBL" id="MBL7633682.1"/>
    </source>
</evidence>
<dbReference type="Proteomes" id="UP000604475">
    <property type="component" value="Unassembled WGS sequence"/>
</dbReference>
<dbReference type="PANTHER" id="PTHR48050:SF13">
    <property type="entry name" value="STEROL 3-BETA-GLUCOSYLTRANSFERASE UGT80A2"/>
    <property type="match status" value="1"/>
</dbReference>
<dbReference type="InterPro" id="IPR010610">
    <property type="entry name" value="EryCIII-like_C"/>
</dbReference>
<dbReference type="Gene3D" id="3.40.50.2000">
    <property type="entry name" value="Glycogen Phosphorylase B"/>
    <property type="match status" value="2"/>
</dbReference>
<evidence type="ECO:0000259" key="1">
    <source>
        <dbReference type="Pfam" id="PF03033"/>
    </source>
</evidence>
<feature type="domain" description="Erythromycin biosynthesis protein CIII-like C-terminal" evidence="2">
    <location>
        <begin position="280"/>
        <end position="387"/>
    </location>
</feature>
<dbReference type="PANTHER" id="PTHR48050">
    <property type="entry name" value="STEROL 3-BETA-GLUCOSYLTRANSFERASE"/>
    <property type="match status" value="1"/>
</dbReference>
<organism evidence="3 4">
    <name type="scientific">Frankia nepalensis</name>
    <dbReference type="NCBI Taxonomy" id="1836974"/>
    <lineage>
        <taxon>Bacteria</taxon>
        <taxon>Bacillati</taxon>
        <taxon>Actinomycetota</taxon>
        <taxon>Actinomycetes</taxon>
        <taxon>Frankiales</taxon>
        <taxon>Frankiaceae</taxon>
        <taxon>Frankia</taxon>
    </lineage>
</organism>
<evidence type="ECO:0000259" key="2">
    <source>
        <dbReference type="Pfam" id="PF06722"/>
    </source>
</evidence>
<reference evidence="3" key="1">
    <citation type="submission" date="2020-12" db="EMBL/GenBank/DDBJ databases">
        <title>Genomic characterization of non-nitrogen-fixing Frankia strains.</title>
        <authorList>
            <person name="Carlos-Shanley C."/>
            <person name="Guerra T."/>
            <person name="Hahn D."/>
        </authorList>
    </citation>
    <scope>NUCLEOTIDE SEQUENCE</scope>
    <source>
        <strain evidence="3">CN6</strain>
    </source>
</reference>
<proteinExistence type="predicted"/>
<keyword evidence="4" id="KW-1185">Reference proteome</keyword>
<name>A0A937RP89_9ACTN</name>
<protein>
    <submittedName>
        <fullName evidence="3">Glycosyltransferase family 1 protein</fullName>
    </submittedName>
</protein>
<dbReference type="GO" id="GO:0005975">
    <property type="term" value="P:carbohydrate metabolic process"/>
    <property type="evidence" value="ECO:0007669"/>
    <property type="project" value="InterPro"/>
</dbReference>
<gene>
    <name evidence="3" type="ORF">I7412_42335</name>
</gene>
<dbReference type="InterPro" id="IPR002213">
    <property type="entry name" value="UDP_glucos_trans"/>
</dbReference>
<dbReference type="GO" id="GO:0008194">
    <property type="term" value="F:UDP-glycosyltransferase activity"/>
    <property type="evidence" value="ECO:0007669"/>
    <property type="project" value="InterPro"/>
</dbReference>
<comment type="caution">
    <text evidence="3">The sequence shown here is derived from an EMBL/GenBank/DDBJ whole genome shotgun (WGS) entry which is preliminary data.</text>
</comment>
<dbReference type="AlphaFoldDB" id="A0A937RP89"/>
<dbReference type="EMBL" id="JAEACQ010000393">
    <property type="protein sequence ID" value="MBL7633682.1"/>
    <property type="molecule type" value="Genomic_DNA"/>
</dbReference>
<dbReference type="RefSeq" id="WP_203004850.1">
    <property type="nucleotide sequence ID" value="NZ_JADWYU010000166.1"/>
</dbReference>
<dbReference type="GO" id="GO:0033072">
    <property type="term" value="P:vancomycin biosynthetic process"/>
    <property type="evidence" value="ECO:0007669"/>
    <property type="project" value="UniProtKB-ARBA"/>
</dbReference>
<evidence type="ECO:0000313" key="4">
    <source>
        <dbReference type="Proteomes" id="UP000604475"/>
    </source>
</evidence>
<dbReference type="SUPFAM" id="SSF53756">
    <property type="entry name" value="UDP-Glycosyltransferase/glycogen phosphorylase"/>
    <property type="match status" value="1"/>
</dbReference>
<dbReference type="CDD" id="cd03784">
    <property type="entry name" value="GT1_Gtf-like"/>
    <property type="match status" value="1"/>
</dbReference>
<sequence>MSRFLLVVPPLAGHITPLVAVADRLRALGHRVAWAGEPSLIRTLAGPDAEVHPALGGPVDVGGRGLGLRGYAAVQFLWEEFLIPLAEATHEAVADAAKQVDAGLVVADMQALAGAIAAARAGIPWVTSATTSGSLRDPFTATPRVRQWLDGLFADLITRLCPDPAVSLTPATLERSPLLVLAFTTEALAGPGDPAGPATAWVGPALRHPPEAGLAAVTATGVSPHAGPDDGEPFPWAWLDPDKPLVVVSLGTVNGPVGGRFLRSCVDALGALGDRVRAVVADPAGTVAAAPGNVLVRPGLPILVLLPHAAAVVCHGGHNTVCEALAHDLPLVVAPIRDDQPIVAQQVVDAGAGIRLHFGRATADLIAAAVTDVLTRPRYRLAAQGIGASFRAAGGAAAAADHLARLAVEHGRPG</sequence>
<dbReference type="InterPro" id="IPR050426">
    <property type="entry name" value="Glycosyltransferase_28"/>
</dbReference>
<feature type="domain" description="Glycosyltransferase family 28 N-terminal" evidence="1">
    <location>
        <begin position="12"/>
        <end position="126"/>
    </location>
</feature>
<dbReference type="Pfam" id="PF03033">
    <property type="entry name" value="Glyco_transf_28"/>
    <property type="match status" value="1"/>
</dbReference>
<accession>A0A937RP89</accession>
<dbReference type="InterPro" id="IPR004276">
    <property type="entry name" value="GlycoTrans_28_N"/>
</dbReference>
<dbReference type="Pfam" id="PF06722">
    <property type="entry name" value="EryCIII-like_C"/>
    <property type="match status" value="1"/>
</dbReference>
<dbReference type="GO" id="GO:0016758">
    <property type="term" value="F:hexosyltransferase activity"/>
    <property type="evidence" value="ECO:0007669"/>
    <property type="project" value="InterPro"/>
</dbReference>